<dbReference type="SMART" id="SM01381">
    <property type="entry name" value="7TM_GPCR_Srsx"/>
    <property type="match status" value="1"/>
</dbReference>
<feature type="transmembrane region" description="Helical" evidence="5">
    <location>
        <begin position="84"/>
        <end position="110"/>
    </location>
</feature>
<dbReference type="Pfam" id="PF10320">
    <property type="entry name" value="7TM_GPCR_Srsx"/>
    <property type="match status" value="1"/>
</dbReference>
<dbReference type="SUPFAM" id="SSF81321">
    <property type="entry name" value="Family A G protein-coupled receptor-like"/>
    <property type="match status" value="1"/>
</dbReference>
<dbReference type="PANTHER" id="PTHR23360:SF5">
    <property type="entry name" value="G-PROTEIN COUPLED RECEPTORS FAMILY 1 PROFILE DOMAIN-CONTAINING PROTEIN"/>
    <property type="match status" value="1"/>
</dbReference>
<evidence type="ECO:0000256" key="4">
    <source>
        <dbReference type="ARBA" id="ARBA00023136"/>
    </source>
</evidence>
<reference evidence="8" key="1">
    <citation type="submission" date="2022-11" db="UniProtKB">
        <authorList>
            <consortium name="WormBaseParasite"/>
        </authorList>
    </citation>
    <scope>IDENTIFICATION</scope>
</reference>
<dbReference type="PANTHER" id="PTHR23360">
    <property type="entry name" value="G-PROTEIN COUPLED RECEPTORS FAMILY 1 PROFILE DOMAIN-CONTAINING PROTEIN-RELATED"/>
    <property type="match status" value="1"/>
</dbReference>
<accession>A0A914I1B6</accession>
<protein>
    <submittedName>
        <fullName evidence="8">G-protein coupled receptors family 1 profile domain-containing protein</fullName>
    </submittedName>
</protein>
<feature type="transmembrane region" description="Helical" evidence="5">
    <location>
        <begin position="122"/>
        <end position="146"/>
    </location>
</feature>
<sequence>MSGEICDFLNITITAKFDASNLTTKFELLDTVKNFSLIEWIFSSMIHQLTVAKCSYQTIAVKVESVNYMRNIIIANNMGFWSTILLYVTVPGIFAMFSIIFNISLVLITFTKIKDHKVCNWLIAFDSLCQLFVVSPFITNLIAHILQYSSVDYRICFGTLVASTVASYASFLALYLISAERLLIVLFPIEMNWIRISTVRRFSLIASLLCTFFGILMAFNVFNVLTTINLAFERMIYCNSGLYSDVMNKMPSLIILSLCVFNYVAIFGLILWRHFKLQQKKSNQLASISSSDLSMRKMLRSVFLLLLVILIGWLIASVARNQIISIILSLITKILDNNAKSADQLYIMNNITSIMIGIVTCVPIWASASGAPILMLSENYRNAYKKMFKRKTPTVGPLFTN</sequence>
<organism evidence="7 8">
    <name type="scientific">Globodera rostochiensis</name>
    <name type="common">Golden nematode worm</name>
    <name type="synonym">Heterodera rostochiensis</name>
    <dbReference type="NCBI Taxonomy" id="31243"/>
    <lineage>
        <taxon>Eukaryota</taxon>
        <taxon>Metazoa</taxon>
        <taxon>Ecdysozoa</taxon>
        <taxon>Nematoda</taxon>
        <taxon>Chromadorea</taxon>
        <taxon>Rhabditida</taxon>
        <taxon>Tylenchina</taxon>
        <taxon>Tylenchomorpha</taxon>
        <taxon>Tylenchoidea</taxon>
        <taxon>Heteroderidae</taxon>
        <taxon>Heteroderinae</taxon>
        <taxon>Globodera</taxon>
    </lineage>
</organism>
<evidence type="ECO:0000256" key="3">
    <source>
        <dbReference type="ARBA" id="ARBA00022989"/>
    </source>
</evidence>
<dbReference type="InterPro" id="IPR019424">
    <property type="entry name" value="7TM_GPCR_Srsx"/>
</dbReference>
<keyword evidence="3 5" id="KW-1133">Transmembrane helix</keyword>
<name>A0A914I1B6_GLORO</name>
<dbReference type="InterPro" id="IPR017452">
    <property type="entry name" value="GPCR_Rhodpsn_7TM"/>
</dbReference>
<dbReference type="InterPro" id="IPR047130">
    <property type="entry name" value="7TM_GPCR_Srsx_nematod"/>
</dbReference>
<feature type="transmembrane region" description="Helical" evidence="5">
    <location>
        <begin position="351"/>
        <end position="376"/>
    </location>
</feature>
<feature type="transmembrane region" description="Helical" evidence="5">
    <location>
        <begin position="166"/>
        <end position="187"/>
    </location>
</feature>
<evidence type="ECO:0000313" key="8">
    <source>
        <dbReference type="WBParaSite" id="Gr19_v10_g5693.t1"/>
    </source>
</evidence>
<feature type="domain" description="G-protein coupled receptors family 1 profile" evidence="6">
    <location>
        <begin position="101"/>
        <end position="314"/>
    </location>
</feature>
<dbReference type="GO" id="GO:0016020">
    <property type="term" value="C:membrane"/>
    <property type="evidence" value="ECO:0007669"/>
    <property type="project" value="UniProtKB-SubCell"/>
</dbReference>
<dbReference type="WBParaSite" id="Gr19_v10_g5693.t1">
    <property type="protein sequence ID" value="Gr19_v10_g5693.t1"/>
    <property type="gene ID" value="Gr19_v10_g5693"/>
</dbReference>
<evidence type="ECO:0000259" key="6">
    <source>
        <dbReference type="PROSITE" id="PS50262"/>
    </source>
</evidence>
<dbReference type="AlphaFoldDB" id="A0A914I1B6"/>
<dbReference type="InterPro" id="IPR000276">
    <property type="entry name" value="GPCR_Rhodpsn"/>
</dbReference>
<feature type="transmembrane region" description="Helical" evidence="5">
    <location>
        <begin position="252"/>
        <end position="272"/>
    </location>
</feature>
<dbReference type="GO" id="GO:0004930">
    <property type="term" value="F:G protein-coupled receptor activity"/>
    <property type="evidence" value="ECO:0007669"/>
    <property type="project" value="InterPro"/>
</dbReference>
<dbReference type="Proteomes" id="UP000887572">
    <property type="component" value="Unplaced"/>
</dbReference>
<keyword evidence="7" id="KW-1185">Reference proteome</keyword>
<feature type="transmembrane region" description="Helical" evidence="5">
    <location>
        <begin position="208"/>
        <end position="232"/>
    </location>
</feature>
<feature type="transmembrane region" description="Helical" evidence="5">
    <location>
        <begin position="302"/>
        <end position="331"/>
    </location>
</feature>
<evidence type="ECO:0000256" key="2">
    <source>
        <dbReference type="ARBA" id="ARBA00022692"/>
    </source>
</evidence>
<evidence type="ECO:0000256" key="1">
    <source>
        <dbReference type="ARBA" id="ARBA00004370"/>
    </source>
</evidence>
<dbReference type="PROSITE" id="PS50262">
    <property type="entry name" value="G_PROTEIN_RECEP_F1_2"/>
    <property type="match status" value="1"/>
</dbReference>
<dbReference type="Gene3D" id="1.20.1070.10">
    <property type="entry name" value="Rhodopsin 7-helix transmembrane proteins"/>
    <property type="match status" value="1"/>
</dbReference>
<keyword evidence="2 5" id="KW-0812">Transmembrane</keyword>
<comment type="subcellular location">
    <subcellularLocation>
        <location evidence="1">Membrane</location>
    </subcellularLocation>
</comment>
<keyword evidence="4 5" id="KW-0472">Membrane</keyword>
<proteinExistence type="predicted"/>
<evidence type="ECO:0000313" key="7">
    <source>
        <dbReference type="Proteomes" id="UP000887572"/>
    </source>
</evidence>
<evidence type="ECO:0000256" key="5">
    <source>
        <dbReference type="SAM" id="Phobius"/>
    </source>
</evidence>